<evidence type="ECO:0000259" key="9">
    <source>
        <dbReference type="PROSITE" id="PS50850"/>
    </source>
</evidence>
<keyword evidence="5 8" id="KW-1133">Transmembrane helix</keyword>
<proteinExistence type="predicted"/>
<gene>
    <name evidence="10" type="ORF">J2S13_001953</name>
</gene>
<feature type="transmembrane region" description="Helical" evidence="8">
    <location>
        <begin position="238"/>
        <end position="264"/>
    </location>
</feature>
<feature type="transmembrane region" description="Helical" evidence="8">
    <location>
        <begin position="394"/>
        <end position="414"/>
    </location>
</feature>
<dbReference type="PANTHER" id="PTHR43124:SF3">
    <property type="entry name" value="CHLORAMPHENICOL EFFLUX PUMP RV0191"/>
    <property type="match status" value="1"/>
</dbReference>
<evidence type="ECO:0000256" key="7">
    <source>
        <dbReference type="SAM" id="MobiDB-lite"/>
    </source>
</evidence>
<keyword evidence="6 8" id="KW-0472">Membrane</keyword>
<dbReference type="PROSITE" id="PS50850">
    <property type="entry name" value="MFS"/>
    <property type="match status" value="1"/>
</dbReference>
<dbReference type="EMBL" id="JAUSUC010000021">
    <property type="protein sequence ID" value="MDQ0215535.1"/>
    <property type="molecule type" value="Genomic_DNA"/>
</dbReference>
<feature type="transmembrane region" description="Helical" evidence="8">
    <location>
        <begin position="191"/>
        <end position="208"/>
    </location>
</feature>
<dbReference type="RefSeq" id="WP_307257536.1">
    <property type="nucleotide sequence ID" value="NZ_JAUSUC010000021.1"/>
</dbReference>
<organism evidence="10 11">
    <name type="scientific">Oikeobacillus pervagus</name>
    <dbReference type="NCBI Taxonomy" id="1325931"/>
    <lineage>
        <taxon>Bacteria</taxon>
        <taxon>Bacillati</taxon>
        <taxon>Bacillota</taxon>
        <taxon>Bacilli</taxon>
        <taxon>Bacillales</taxon>
        <taxon>Bacillaceae</taxon>
        <taxon>Oikeobacillus</taxon>
    </lineage>
</organism>
<feature type="transmembrane region" description="Helical" evidence="8">
    <location>
        <begin position="66"/>
        <end position="87"/>
    </location>
</feature>
<dbReference type="Proteomes" id="UP001237207">
    <property type="component" value="Unassembled WGS sequence"/>
</dbReference>
<accession>A0AAJ1WJC4</accession>
<dbReference type="PANTHER" id="PTHR43124">
    <property type="entry name" value="PURINE EFFLUX PUMP PBUE"/>
    <property type="match status" value="1"/>
</dbReference>
<evidence type="ECO:0000256" key="5">
    <source>
        <dbReference type="ARBA" id="ARBA00022989"/>
    </source>
</evidence>
<feature type="domain" description="Major facilitator superfamily (MFS) profile" evidence="9">
    <location>
        <begin position="29"/>
        <end position="418"/>
    </location>
</feature>
<dbReference type="Pfam" id="PF07690">
    <property type="entry name" value="MFS_1"/>
    <property type="match status" value="1"/>
</dbReference>
<evidence type="ECO:0000256" key="3">
    <source>
        <dbReference type="ARBA" id="ARBA00022475"/>
    </source>
</evidence>
<feature type="transmembrane region" description="Helical" evidence="8">
    <location>
        <begin position="94"/>
        <end position="115"/>
    </location>
</feature>
<feature type="transmembrane region" description="Helical" evidence="8">
    <location>
        <begin position="276"/>
        <end position="294"/>
    </location>
</feature>
<dbReference type="GO" id="GO:0005886">
    <property type="term" value="C:plasma membrane"/>
    <property type="evidence" value="ECO:0007669"/>
    <property type="project" value="UniProtKB-SubCell"/>
</dbReference>
<feature type="transmembrane region" description="Helical" evidence="8">
    <location>
        <begin position="306"/>
        <end position="322"/>
    </location>
</feature>
<dbReference type="SUPFAM" id="SSF103473">
    <property type="entry name" value="MFS general substrate transporter"/>
    <property type="match status" value="1"/>
</dbReference>
<evidence type="ECO:0000256" key="6">
    <source>
        <dbReference type="ARBA" id="ARBA00023136"/>
    </source>
</evidence>
<dbReference type="Gene3D" id="1.20.1250.20">
    <property type="entry name" value="MFS general substrate transporter like domains"/>
    <property type="match status" value="1"/>
</dbReference>
<keyword evidence="3" id="KW-1003">Cell membrane</keyword>
<evidence type="ECO:0000256" key="2">
    <source>
        <dbReference type="ARBA" id="ARBA00022448"/>
    </source>
</evidence>
<dbReference type="InterPro" id="IPR005829">
    <property type="entry name" value="Sugar_transporter_CS"/>
</dbReference>
<evidence type="ECO:0000256" key="1">
    <source>
        <dbReference type="ARBA" id="ARBA00004651"/>
    </source>
</evidence>
<feature type="transmembrane region" description="Helical" evidence="8">
    <location>
        <begin position="370"/>
        <end position="388"/>
    </location>
</feature>
<dbReference type="CDD" id="cd17474">
    <property type="entry name" value="MFS_YfmO_like"/>
    <property type="match status" value="1"/>
</dbReference>
<evidence type="ECO:0000256" key="4">
    <source>
        <dbReference type="ARBA" id="ARBA00022692"/>
    </source>
</evidence>
<dbReference type="AlphaFoldDB" id="A0AAJ1WJC4"/>
<feature type="transmembrane region" description="Helical" evidence="8">
    <location>
        <begin position="28"/>
        <end position="54"/>
    </location>
</feature>
<sequence>MEHIENPTIQRELGKTSSSHASNRKSRWSIFAIASIPLIMTLGNSMLIPVLPILERELNISGFQSSLVITVYSIVAILLIPIAGYLSDRYGRKIIIIPSLFISGAGGLIAGWASWKVEDPYYVILLGRMLQGIGAAGAFPIVLPLVGDLFKDEKEVSSSLGIIETSNTLGKVLSPILGAFLAGFIWFLPFLSFPILCIISAVLLLVFVKKPKGNETEPQTISAFLQKTKAIFKEHGRWLYAVFFIGIVAMFVLFGVLFYLSSILETKYDMNGIKKGFQLAIPLGALCIASYITGKKINGQKNMMKWVTVISFIIAGISVTIVSLSDQLIFLTIAFLICGVGIGASLPCMDAMITSSIEKKQRGTITSIYSSMRFLGVALGPPIVSVMMKKAELFMFLMLGFLCFIAAFIAFKAIRAEAK</sequence>
<keyword evidence="2" id="KW-0813">Transport</keyword>
<dbReference type="InterPro" id="IPR020846">
    <property type="entry name" value="MFS_dom"/>
</dbReference>
<evidence type="ECO:0000256" key="8">
    <source>
        <dbReference type="SAM" id="Phobius"/>
    </source>
</evidence>
<dbReference type="InterPro" id="IPR036259">
    <property type="entry name" value="MFS_trans_sf"/>
</dbReference>
<dbReference type="InterPro" id="IPR011701">
    <property type="entry name" value="MFS"/>
</dbReference>
<feature type="transmembrane region" description="Helical" evidence="8">
    <location>
        <begin position="121"/>
        <end position="147"/>
    </location>
</feature>
<comment type="subcellular location">
    <subcellularLocation>
        <location evidence="1">Cell membrane</location>
        <topology evidence="1">Multi-pass membrane protein</topology>
    </subcellularLocation>
</comment>
<reference evidence="10" key="1">
    <citation type="submission" date="2023-07" db="EMBL/GenBank/DDBJ databases">
        <title>Genomic Encyclopedia of Type Strains, Phase IV (KMG-IV): sequencing the most valuable type-strain genomes for metagenomic binning, comparative biology and taxonomic classification.</title>
        <authorList>
            <person name="Goeker M."/>
        </authorList>
    </citation>
    <scope>NUCLEOTIDE SEQUENCE</scope>
    <source>
        <strain evidence="10">DSM 23947</strain>
    </source>
</reference>
<feature type="transmembrane region" description="Helical" evidence="8">
    <location>
        <begin position="168"/>
        <end position="185"/>
    </location>
</feature>
<evidence type="ECO:0000313" key="10">
    <source>
        <dbReference type="EMBL" id="MDQ0215535.1"/>
    </source>
</evidence>
<name>A0AAJ1WJC4_9BACI</name>
<evidence type="ECO:0000313" key="11">
    <source>
        <dbReference type="Proteomes" id="UP001237207"/>
    </source>
</evidence>
<comment type="caution">
    <text evidence="10">The sequence shown here is derived from an EMBL/GenBank/DDBJ whole genome shotgun (WGS) entry which is preliminary data.</text>
</comment>
<protein>
    <submittedName>
        <fullName evidence="10">ACDE family multidrug resistance protein</fullName>
    </submittedName>
</protein>
<dbReference type="GO" id="GO:0022857">
    <property type="term" value="F:transmembrane transporter activity"/>
    <property type="evidence" value="ECO:0007669"/>
    <property type="project" value="InterPro"/>
</dbReference>
<keyword evidence="11" id="KW-1185">Reference proteome</keyword>
<feature type="region of interest" description="Disordered" evidence="7">
    <location>
        <begin position="1"/>
        <end position="20"/>
    </location>
</feature>
<feature type="transmembrane region" description="Helical" evidence="8">
    <location>
        <begin position="328"/>
        <end position="349"/>
    </location>
</feature>
<dbReference type="PROSITE" id="PS00216">
    <property type="entry name" value="SUGAR_TRANSPORT_1"/>
    <property type="match status" value="1"/>
</dbReference>
<dbReference type="InterPro" id="IPR050189">
    <property type="entry name" value="MFS_Efflux_Transporters"/>
</dbReference>
<keyword evidence="4 8" id="KW-0812">Transmembrane</keyword>